<dbReference type="PANTHER" id="PTHR34145:SF61">
    <property type="entry name" value="OS07G0161500 PROTEIN"/>
    <property type="match status" value="1"/>
</dbReference>
<dbReference type="InterPro" id="IPR001810">
    <property type="entry name" value="F-box_dom"/>
</dbReference>
<dbReference type="EnsemblPlants" id="OMERI04G23110.1">
    <property type="protein sequence ID" value="OMERI04G23110.1"/>
    <property type="gene ID" value="OMERI04G23110"/>
</dbReference>
<feature type="compositionally biased region" description="Low complexity" evidence="1">
    <location>
        <begin position="24"/>
        <end position="33"/>
    </location>
</feature>
<evidence type="ECO:0000259" key="3">
    <source>
        <dbReference type="Pfam" id="PF12776"/>
    </source>
</evidence>
<feature type="compositionally biased region" description="Basic and acidic residues" evidence="1">
    <location>
        <begin position="34"/>
        <end position="43"/>
    </location>
</feature>
<feature type="domain" description="At1g61320/AtMIF1 LRR" evidence="4">
    <location>
        <begin position="815"/>
        <end position="898"/>
    </location>
</feature>
<name>A0A0E0DJ93_9ORYZ</name>
<dbReference type="InterPro" id="IPR053772">
    <property type="entry name" value="At1g61320/At1g61330-like"/>
</dbReference>
<dbReference type="Gramene" id="OMERI04G23110.1">
    <property type="protein sequence ID" value="OMERI04G23110.1"/>
    <property type="gene ID" value="OMERI04G23110"/>
</dbReference>
<dbReference type="Gene3D" id="3.80.10.10">
    <property type="entry name" value="Ribonuclease Inhibitor"/>
    <property type="match status" value="1"/>
</dbReference>
<accession>A0A0E0DJ93</accession>
<feature type="domain" description="F-box" evidence="2">
    <location>
        <begin position="522"/>
        <end position="557"/>
    </location>
</feature>
<protein>
    <recommendedName>
        <fullName evidence="7">F-box domain-containing protein</fullName>
    </recommendedName>
</protein>
<dbReference type="InterPro" id="IPR055357">
    <property type="entry name" value="LRR_At1g61320_AtMIF1"/>
</dbReference>
<dbReference type="SUPFAM" id="SSF81383">
    <property type="entry name" value="F-box domain"/>
    <property type="match status" value="1"/>
</dbReference>
<dbReference type="InterPro" id="IPR024752">
    <property type="entry name" value="Myb/SANT-like_dom"/>
</dbReference>
<dbReference type="AlphaFoldDB" id="A0A0E0DJ93"/>
<dbReference type="Proteomes" id="UP000008021">
    <property type="component" value="Chromosome 4"/>
</dbReference>
<evidence type="ECO:0000313" key="5">
    <source>
        <dbReference type="EnsemblPlants" id="OMERI04G23110.1"/>
    </source>
</evidence>
<dbReference type="InterPro" id="IPR036047">
    <property type="entry name" value="F-box-like_dom_sf"/>
</dbReference>
<feature type="compositionally biased region" description="Low complexity" evidence="1">
    <location>
        <begin position="296"/>
        <end position="312"/>
    </location>
</feature>
<feature type="region of interest" description="Disordered" evidence="1">
    <location>
        <begin position="274"/>
        <end position="337"/>
    </location>
</feature>
<sequence>MASRGSKKRKVAEEGLGLGIIGAGPSSSPPSGSRDSDSDRGSRDSLSSLLSDATSSFFTQDDAVDAASRLLTAVVAKSPEAVAAFVRRLTPETVLRCIDWDLIPSGDARKIAEGRTHWTEEELRVFLHSCLEEIQARNIISSSPEAQGYINLERKMLERAGKRVTKKQVKWRWAKSRKNFNMWTWLESKAIGLGRDTVTQAILASDEWWEIQESERKGAKAFKNAPLKCIDEHHAVFRGRTVVQDHSNVPGAQPVIDQQPAHQPMINVKDIRAQPPSPAAAAAAARTPKGKRPCASESETSGSSSKSRACSDSSDEALHRLADDDSRVESMESRAEKKKARGARACMDMVVADGYRPCSDLWLMALALFRDPYWRQFFLDDCTTAESRLRFIQIFFFLEEKSLELLPIGVGFLLDVASLSVAAVRVRAVRCWPLRIPARTNQEWAGIVGCQTRPEKSAYRMGHYLRLWAGPKACDRWSFMESHVGRKAMSGDSGTSRKRKTAPGLHLHGSAVAKRKIPKLQLCNLPKDVLCSITSKLPLKEAVRTSVLSSHWKRIWTCRANLELSTRTVYSDYDWERCSSHRGFNLNKRKFIKIVDSVLQQHEGAGTEQFRIRFALDNKNSYHINRWVKNAAALKTKGLVLELYSLQFGPRIVRYDFPLKMINSNLCYLRLWFASLKVPADSRGSLNLTKLSLREVNITDEDLHQFLSECSHLREVDITDCRMLTNLRVPGHLNQLKSLLVAICPLLREIKLSCGVTALDYRGPFIPLQLAIPSQTTNVSISLLSFHSALGYIFSDLPSTLTNLETLTLKSKQVEAAPFMEKLELHMKMVCVHQRYCQDDGELRSLPRCPHSHLSWVQITGFFGEKDQLELALHILRNATFLKAMVIETSLNTESESVNCYPERLSPDGYSVALEFLGKEDHNNAVHVLEADDE</sequence>
<dbReference type="SUPFAM" id="SSF52047">
    <property type="entry name" value="RNI-like"/>
    <property type="match status" value="1"/>
</dbReference>
<feature type="compositionally biased region" description="Basic and acidic residues" evidence="1">
    <location>
        <begin position="316"/>
        <end position="335"/>
    </location>
</feature>
<evidence type="ECO:0008006" key="7">
    <source>
        <dbReference type="Google" id="ProtNLM"/>
    </source>
</evidence>
<reference evidence="5" key="1">
    <citation type="submission" date="2015-04" db="UniProtKB">
        <authorList>
            <consortium name="EnsemblPlants"/>
        </authorList>
    </citation>
    <scope>IDENTIFICATION</scope>
</reference>
<dbReference type="Pfam" id="PF23622">
    <property type="entry name" value="LRR_At1g61320_AtMIF1"/>
    <property type="match status" value="2"/>
</dbReference>
<evidence type="ECO:0000256" key="1">
    <source>
        <dbReference type="SAM" id="MobiDB-lite"/>
    </source>
</evidence>
<evidence type="ECO:0000259" key="2">
    <source>
        <dbReference type="Pfam" id="PF00646"/>
    </source>
</evidence>
<organism evidence="5">
    <name type="scientific">Oryza meridionalis</name>
    <dbReference type="NCBI Taxonomy" id="40149"/>
    <lineage>
        <taxon>Eukaryota</taxon>
        <taxon>Viridiplantae</taxon>
        <taxon>Streptophyta</taxon>
        <taxon>Embryophyta</taxon>
        <taxon>Tracheophyta</taxon>
        <taxon>Spermatophyta</taxon>
        <taxon>Magnoliopsida</taxon>
        <taxon>Liliopsida</taxon>
        <taxon>Poales</taxon>
        <taxon>Poaceae</taxon>
        <taxon>BOP clade</taxon>
        <taxon>Oryzoideae</taxon>
        <taxon>Oryzeae</taxon>
        <taxon>Oryzinae</taxon>
        <taxon>Oryza</taxon>
    </lineage>
</organism>
<evidence type="ECO:0000259" key="4">
    <source>
        <dbReference type="Pfam" id="PF23622"/>
    </source>
</evidence>
<dbReference type="PANTHER" id="PTHR34145">
    <property type="entry name" value="OS02G0105600 PROTEIN"/>
    <property type="match status" value="1"/>
</dbReference>
<dbReference type="Pfam" id="PF00646">
    <property type="entry name" value="F-box"/>
    <property type="match status" value="1"/>
</dbReference>
<dbReference type="STRING" id="40149.A0A0E0DJ93"/>
<keyword evidence="6" id="KW-1185">Reference proteome</keyword>
<dbReference type="InterPro" id="IPR053781">
    <property type="entry name" value="F-box_AtFBL13-like"/>
</dbReference>
<feature type="domain" description="Myb/SANT-like" evidence="3">
    <location>
        <begin position="117"/>
        <end position="210"/>
    </location>
</feature>
<feature type="domain" description="At1g61320/AtMIF1 LRR" evidence="4">
    <location>
        <begin position="598"/>
        <end position="813"/>
    </location>
</feature>
<dbReference type="CDD" id="cd22160">
    <property type="entry name" value="F-box_AtFBL13-like"/>
    <property type="match status" value="1"/>
</dbReference>
<dbReference type="InterPro" id="IPR032675">
    <property type="entry name" value="LRR_dom_sf"/>
</dbReference>
<dbReference type="HOGENOM" id="CLU_014003_0_0_1"/>
<feature type="region of interest" description="Disordered" evidence="1">
    <location>
        <begin position="18"/>
        <end position="47"/>
    </location>
</feature>
<proteinExistence type="predicted"/>
<dbReference type="eggNOG" id="ENOG502RYMX">
    <property type="taxonomic scope" value="Eukaryota"/>
</dbReference>
<reference evidence="5" key="2">
    <citation type="submission" date="2018-05" db="EMBL/GenBank/DDBJ databases">
        <title>OmerRS3 (Oryza meridionalis Reference Sequence Version 3).</title>
        <authorList>
            <person name="Zhang J."/>
            <person name="Kudrna D."/>
            <person name="Lee S."/>
            <person name="Talag J."/>
            <person name="Welchert J."/>
            <person name="Wing R.A."/>
        </authorList>
    </citation>
    <scope>NUCLEOTIDE SEQUENCE [LARGE SCALE GENOMIC DNA]</scope>
    <source>
        <strain evidence="5">cv. OR44</strain>
    </source>
</reference>
<dbReference type="Pfam" id="PF12776">
    <property type="entry name" value="Myb_DNA-bind_3"/>
    <property type="match status" value="1"/>
</dbReference>
<evidence type="ECO:0000313" key="6">
    <source>
        <dbReference type="Proteomes" id="UP000008021"/>
    </source>
</evidence>